<dbReference type="PANTHER" id="PTHR12632">
    <property type="entry name" value="TRANSCRIPTION FACTOR NF-Y ALPHA-RELATED"/>
    <property type="match status" value="1"/>
</dbReference>
<reference evidence="7 8" key="1">
    <citation type="journal article" date="2023" name="bioRxiv">
        <title>Genome report: Whole genome sequence and annotation of Penstemon davidsonii.</title>
        <authorList>
            <person name="Ostevik K.L."/>
            <person name="Alabady M."/>
            <person name="Zhang M."/>
            <person name="Rausher M.D."/>
        </authorList>
    </citation>
    <scope>NUCLEOTIDE SEQUENCE [LARGE SCALE GENOMIC DNA]</scope>
    <source>
        <strain evidence="7">DNT005</strain>
        <tissue evidence="7">Whole leaf</tissue>
    </source>
</reference>
<evidence type="ECO:0000313" key="8">
    <source>
        <dbReference type="Proteomes" id="UP001291926"/>
    </source>
</evidence>
<sequence length="214" mass="23978">MMSKMIFFDDVEEDFHALMNLIIHDVEQGPWDFDFDARSILLAHPLSMGVIDEFLQLCSSNLIKSRSGTEGLIFGCSSSHMLIRSTFMLFLSCSCSSDVVAILDLVIVLVRALVRATPISFFSATPEIDPPPWPEPCKCESAGLWALPSGIFEVHQELSGVPYPRTALPCVLPEEHVYMNAKQYHGIMRRKQLRAKAELKIKASGVRKVRLINP</sequence>
<evidence type="ECO:0000256" key="1">
    <source>
        <dbReference type="ARBA" id="ARBA00004123"/>
    </source>
</evidence>
<name>A0ABR0CN45_9LAMI</name>
<keyword evidence="2 6" id="KW-0805">Transcription regulation</keyword>
<dbReference type="InterPro" id="IPR001289">
    <property type="entry name" value="NFYA"/>
</dbReference>
<accession>A0ABR0CN45</accession>
<dbReference type="Pfam" id="PF02045">
    <property type="entry name" value="CBFB_NFYA"/>
    <property type="match status" value="1"/>
</dbReference>
<comment type="similarity">
    <text evidence="6">Belongs to the NFYA/HAP2 subunit family.</text>
</comment>
<evidence type="ECO:0000256" key="2">
    <source>
        <dbReference type="ARBA" id="ARBA00023015"/>
    </source>
</evidence>
<dbReference type="Gene3D" id="6.10.250.2430">
    <property type="match status" value="1"/>
</dbReference>
<keyword evidence="4 6" id="KW-0804">Transcription</keyword>
<comment type="subcellular location">
    <subcellularLocation>
        <location evidence="1 6">Nucleus</location>
    </subcellularLocation>
</comment>
<dbReference type="EMBL" id="JAYDYQ010002688">
    <property type="protein sequence ID" value="KAK4477926.1"/>
    <property type="molecule type" value="Genomic_DNA"/>
</dbReference>
<evidence type="ECO:0000313" key="7">
    <source>
        <dbReference type="EMBL" id="KAK4477926.1"/>
    </source>
</evidence>
<comment type="subunit">
    <text evidence="6">Heterotrimer.</text>
</comment>
<dbReference type="PROSITE" id="PS51152">
    <property type="entry name" value="NFYA_HAP2_2"/>
    <property type="match status" value="1"/>
</dbReference>
<organism evidence="7 8">
    <name type="scientific">Penstemon davidsonii</name>
    <dbReference type="NCBI Taxonomy" id="160366"/>
    <lineage>
        <taxon>Eukaryota</taxon>
        <taxon>Viridiplantae</taxon>
        <taxon>Streptophyta</taxon>
        <taxon>Embryophyta</taxon>
        <taxon>Tracheophyta</taxon>
        <taxon>Spermatophyta</taxon>
        <taxon>Magnoliopsida</taxon>
        <taxon>eudicotyledons</taxon>
        <taxon>Gunneridae</taxon>
        <taxon>Pentapetalae</taxon>
        <taxon>asterids</taxon>
        <taxon>lamiids</taxon>
        <taxon>Lamiales</taxon>
        <taxon>Plantaginaceae</taxon>
        <taxon>Cheloneae</taxon>
        <taxon>Penstemon</taxon>
    </lineage>
</organism>
<comment type="function">
    <text evidence="6">Component of the sequence-specific heterotrimeric transcription factor (NF-Y) which specifically recognizes a 5'-CCAAT-3' box motif found in the promoters of its target genes.</text>
</comment>
<keyword evidence="5 6" id="KW-0539">Nucleus</keyword>
<dbReference type="Proteomes" id="UP001291926">
    <property type="component" value="Unassembled WGS sequence"/>
</dbReference>
<protein>
    <recommendedName>
        <fullName evidence="6">Nuclear transcription factor Y subunit</fullName>
    </recommendedName>
</protein>
<evidence type="ECO:0000256" key="3">
    <source>
        <dbReference type="ARBA" id="ARBA00023125"/>
    </source>
</evidence>
<comment type="caution">
    <text evidence="7">The sequence shown here is derived from an EMBL/GenBank/DDBJ whole genome shotgun (WGS) entry which is preliminary data.</text>
</comment>
<evidence type="ECO:0000256" key="6">
    <source>
        <dbReference type="RuleBase" id="RU367155"/>
    </source>
</evidence>
<evidence type="ECO:0000256" key="4">
    <source>
        <dbReference type="ARBA" id="ARBA00023163"/>
    </source>
</evidence>
<gene>
    <name evidence="7" type="ORF">RD792_017191</name>
</gene>
<evidence type="ECO:0000256" key="5">
    <source>
        <dbReference type="ARBA" id="ARBA00023242"/>
    </source>
</evidence>
<keyword evidence="3 6" id="KW-0238">DNA-binding</keyword>
<keyword evidence="8" id="KW-1185">Reference proteome</keyword>
<proteinExistence type="inferred from homology"/>